<comment type="caution">
    <text evidence="2">The sequence shown here is derived from an EMBL/GenBank/DDBJ whole genome shotgun (WGS) entry which is preliminary data.</text>
</comment>
<dbReference type="PROSITE" id="PS51273">
    <property type="entry name" value="GATASE_TYPE_1"/>
    <property type="match status" value="1"/>
</dbReference>
<protein>
    <submittedName>
        <fullName evidence="2">Glutamine amidotransferase</fullName>
    </submittedName>
</protein>
<dbReference type="SUPFAM" id="SSF52317">
    <property type="entry name" value="Class I glutamine amidotransferase-like"/>
    <property type="match status" value="1"/>
</dbReference>
<dbReference type="PANTHER" id="PTHR42695">
    <property type="entry name" value="GLUTAMINE AMIDOTRANSFERASE YLR126C-RELATED"/>
    <property type="match status" value="1"/>
</dbReference>
<dbReference type="InterPro" id="IPR044992">
    <property type="entry name" value="ChyE-like"/>
</dbReference>
<dbReference type="GO" id="GO:0005829">
    <property type="term" value="C:cytosol"/>
    <property type="evidence" value="ECO:0007669"/>
    <property type="project" value="TreeGrafter"/>
</dbReference>
<gene>
    <name evidence="2" type="ORF">DYI37_14425</name>
</gene>
<keyword evidence="2" id="KW-0315">Glutamine amidotransferase</keyword>
<dbReference type="OrthoDB" id="9813383at2"/>
<dbReference type="Proteomes" id="UP000264310">
    <property type="component" value="Unassembled WGS sequence"/>
</dbReference>
<dbReference type="InterPro" id="IPR017926">
    <property type="entry name" value="GATASE"/>
</dbReference>
<evidence type="ECO:0000313" key="3">
    <source>
        <dbReference type="Proteomes" id="UP000264310"/>
    </source>
</evidence>
<keyword evidence="2" id="KW-0808">Transferase</keyword>
<dbReference type="CDD" id="cd01741">
    <property type="entry name" value="GATase1_1"/>
    <property type="match status" value="1"/>
</dbReference>
<dbReference type="Pfam" id="PF00117">
    <property type="entry name" value="GATase"/>
    <property type="match status" value="1"/>
</dbReference>
<dbReference type="NCBIfam" id="NF005072">
    <property type="entry name" value="PRK06490.1"/>
    <property type="match status" value="1"/>
</dbReference>
<dbReference type="GO" id="GO:0016740">
    <property type="term" value="F:transferase activity"/>
    <property type="evidence" value="ECO:0007669"/>
    <property type="project" value="UniProtKB-KW"/>
</dbReference>
<name>A0A371X1U7_9HYPH</name>
<evidence type="ECO:0000259" key="1">
    <source>
        <dbReference type="Pfam" id="PF00117"/>
    </source>
</evidence>
<dbReference type="PANTHER" id="PTHR42695:SF5">
    <property type="entry name" value="GLUTAMINE AMIDOTRANSFERASE YLR126C-RELATED"/>
    <property type="match status" value="1"/>
</dbReference>
<dbReference type="InterPro" id="IPR029062">
    <property type="entry name" value="Class_I_gatase-like"/>
</dbReference>
<evidence type="ECO:0000313" key="2">
    <source>
        <dbReference type="EMBL" id="RFC63193.1"/>
    </source>
</evidence>
<accession>A0A371X1U7</accession>
<feature type="domain" description="Glutamine amidotransferase" evidence="1">
    <location>
        <begin position="67"/>
        <end position="204"/>
    </location>
</feature>
<sequence>MSLLRRLAANSDRPKAGGRYRLDGRDKKPILVVLHQESSTPGRVGQVLERHGLRLDIRRPVLDQPLPATLAEHSGAIVFGGPVSVNDGFDYIDRETDWLSVPLRENKPLLGICLGAQMLARHLGAKVGNHHEGLAEIGYYPLRATAAGRRLLPDWPDMIYQWHTDGFALPAGAELLAEGDWYPNQAFRYSENAFAVQFHAELTMAMVYRWTTRGHERLTLPGAQERARHFHGRHIYDEPVRRWLDAFLTRIFGERVEDRSASGEDREPLVGSSRG</sequence>
<reference evidence="2 3" key="1">
    <citation type="submission" date="2018-08" db="EMBL/GenBank/DDBJ databases">
        <title>Fulvimarina sp. 85, whole genome shotgun sequence.</title>
        <authorList>
            <person name="Tuo L."/>
        </authorList>
    </citation>
    <scope>NUCLEOTIDE SEQUENCE [LARGE SCALE GENOMIC DNA]</scope>
    <source>
        <strain evidence="2 3">85</strain>
    </source>
</reference>
<keyword evidence="3" id="KW-1185">Reference proteome</keyword>
<dbReference type="AlphaFoldDB" id="A0A371X1U7"/>
<proteinExistence type="predicted"/>
<dbReference type="EMBL" id="QURL01000005">
    <property type="protein sequence ID" value="RFC63193.1"/>
    <property type="molecule type" value="Genomic_DNA"/>
</dbReference>
<organism evidence="2 3">
    <name type="scientific">Fulvimarina endophytica</name>
    <dbReference type="NCBI Taxonomy" id="2293836"/>
    <lineage>
        <taxon>Bacteria</taxon>
        <taxon>Pseudomonadati</taxon>
        <taxon>Pseudomonadota</taxon>
        <taxon>Alphaproteobacteria</taxon>
        <taxon>Hyphomicrobiales</taxon>
        <taxon>Aurantimonadaceae</taxon>
        <taxon>Fulvimarina</taxon>
    </lineage>
</organism>
<dbReference type="Gene3D" id="3.40.50.880">
    <property type="match status" value="1"/>
</dbReference>